<organism evidence="6 7">
    <name type="scientific">Natronorubrum texcoconense</name>
    <dbReference type="NCBI Taxonomy" id="1095776"/>
    <lineage>
        <taxon>Archaea</taxon>
        <taxon>Methanobacteriati</taxon>
        <taxon>Methanobacteriota</taxon>
        <taxon>Stenosarchaea group</taxon>
        <taxon>Halobacteria</taxon>
        <taxon>Halobacteriales</taxon>
        <taxon>Natrialbaceae</taxon>
        <taxon>Natronorubrum</taxon>
    </lineage>
</organism>
<dbReference type="InterPro" id="IPR036318">
    <property type="entry name" value="FAD-bd_PCMH-like_sf"/>
</dbReference>
<dbReference type="Pfam" id="PF01565">
    <property type="entry name" value="FAD_binding_4"/>
    <property type="match status" value="1"/>
</dbReference>
<evidence type="ECO:0000313" key="6">
    <source>
        <dbReference type="EMBL" id="SDK79049.1"/>
    </source>
</evidence>
<dbReference type="InterPro" id="IPR006094">
    <property type="entry name" value="Oxid_FAD_bind_N"/>
</dbReference>
<keyword evidence="2" id="KW-0285">Flavoprotein</keyword>
<dbReference type="InterPro" id="IPR025650">
    <property type="entry name" value="Alkyl-DHAP_Synthase"/>
</dbReference>
<keyword evidence="7" id="KW-1185">Reference proteome</keyword>
<dbReference type="SUPFAM" id="SSF55103">
    <property type="entry name" value="FAD-linked oxidases, C-terminal domain"/>
    <property type="match status" value="1"/>
</dbReference>
<dbReference type="Gene3D" id="3.30.300.330">
    <property type="match status" value="1"/>
</dbReference>
<accession>A0A1G9ESD0</accession>
<dbReference type="GO" id="GO:0008610">
    <property type="term" value="P:lipid biosynthetic process"/>
    <property type="evidence" value="ECO:0007669"/>
    <property type="project" value="InterPro"/>
</dbReference>
<protein>
    <submittedName>
        <fullName evidence="6">Alkyldihydroxyacetonephosphate synthase</fullName>
    </submittedName>
</protein>
<dbReference type="PROSITE" id="PS51387">
    <property type="entry name" value="FAD_PCMH"/>
    <property type="match status" value="1"/>
</dbReference>
<gene>
    <name evidence="6" type="ORF">SAMN04515672_3961</name>
</gene>
<dbReference type="GO" id="GO:0008609">
    <property type="term" value="F:alkylglycerone-phosphate synthase activity"/>
    <property type="evidence" value="ECO:0007669"/>
    <property type="project" value="InterPro"/>
</dbReference>
<dbReference type="Pfam" id="PF02913">
    <property type="entry name" value="FAD-oxidase_C"/>
    <property type="match status" value="1"/>
</dbReference>
<dbReference type="InterPro" id="IPR016166">
    <property type="entry name" value="FAD-bd_PCMH"/>
</dbReference>
<name>A0A1G9ESD0_9EURY</name>
<dbReference type="RefSeq" id="WP_245724275.1">
    <property type="nucleotide sequence ID" value="NZ_FNFE01000007.1"/>
</dbReference>
<dbReference type="Gene3D" id="3.30.465.10">
    <property type="match status" value="1"/>
</dbReference>
<evidence type="ECO:0000256" key="4">
    <source>
        <dbReference type="SAM" id="MobiDB-lite"/>
    </source>
</evidence>
<keyword evidence="3" id="KW-0274">FAD</keyword>
<feature type="region of interest" description="Disordered" evidence="4">
    <location>
        <begin position="1"/>
        <end position="20"/>
    </location>
</feature>
<dbReference type="AlphaFoldDB" id="A0A1G9ESD0"/>
<feature type="compositionally biased region" description="Basic and acidic residues" evidence="4">
    <location>
        <begin position="1"/>
        <end position="11"/>
    </location>
</feature>
<dbReference type="STRING" id="1095776.SAMN04515672_3961"/>
<dbReference type="InterPro" id="IPR004113">
    <property type="entry name" value="FAD-bd_oxidored_4_C"/>
</dbReference>
<dbReference type="InterPro" id="IPR016164">
    <property type="entry name" value="FAD-linked_Oxase-like_C"/>
</dbReference>
<sequence length="560" mass="61618">MHERTRHRFLERGPPVSSTPRGRWGWGFENELIDEDGLRDRKAFLESVLDFPERPVLEPTPIAEATIPEPEIEPPAHLEDVCSMDPAARARRTYGMAPPENVRAFHGDFSPAPDVLARPRTETDVEAVLEWATDRRIAVTPITGGTGVAGGTGPPAGDVRSNYAGTLALDLRELNDVLEVDETSRTALIEGGTMGPDINDQLEAHGLHLRHYPQSYELSGLGGWIATRSGGHYATRYTHIDELVESVRMICPAGTFETQRLPAHGAGPDANRLVCGSEGSLGVITRAWMRVEPRPEYRSEAAVYFDGIFEAAEAIRRIVQAKLYPANCRLHDRVETTMYGLEDVDRDMVVLGFESTNGPTEGAIERALEICEEEGGDCPDGPDHHGEGYGSNRSPDSDVVRWGRAFQMGGAGNAAIPLCVVRGTVETAVTWDRFPAFHEAMLAAFDEVLEAECGMGHVSTRFSHVYPDGPAVYYTFQAPGDADPDRRIEQWQRIKRAGLDTVMEYDLSPTHHHAVGRNHREWYAEQIPENYGESLRAVKGVLDPAGVMNPGVLVDVPEKG</sequence>
<feature type="region of interest" description="Disordered" evidence="4">
    <location>
        <begin position="375"/>
        <end position="395"/>
    </location>
</feature>
<dbReference type="SUPFAM" id="SSF56176">
    <property type="entry name" value="FAD-binding/transporter-associated domain-like"/>
    <property type="match status" value="1"/>
</dbReference>
<dbReference type="PANTHER" id="PTHR46568:SF1">
    <property type="entry name" value="ALKYLDIHYDROXYACETONEPHOSPHATE SYNTHASE, PEROXISOMAL"/>
    <property type="match status" value="1"/>
</dbReference>
<comment type="similarity">
    <text evidence="1">Belongs to the FAD-binding oxidoreductase/transferase type 4 family.</text>
</comment>
<proteinExistence type="inferred from homology"/>
<dbReference type="EMBL" id="FNFE01000007">
    <property type="protein sequence ID" value="SDK79049.1"/>
    <property type="molecule type" value="Genomic_DNA"/>
</dbReference>
<feature type="domain" description="FAD-binding PCMH-type" evidence="5">
    <location>
        <begin position="109"/>
        <end position="294"/>
    </location>
</feature>
<evidence type="ECO:0000313" key="7">
    <source>
        <dbReference type="Proteomes" id="UP000198882"/>
    </source>
</evidence>
<dbReference type="InterPro" id="IPR016169">
    <property type="entry name" value="FAD-bd_PCMH_sub2"/>
</dbReference>
<evidence type="ECO:0000256" key="3">
    <source>
        <dbReference type="ARBA" id="ARBA00022827"/>
    </source>
</evidence>
<evidence type="ECO:0000259" key="5">
    <source>
        <dbReference type="PROSITE" id="PS51387"/>
    </source>
</evidence>
<reference evidence="7" key="1">
    <citation type="submission" date="2016-10" db="EMBL/GenBank/DDBJ databases">
        <authorList>
            <person name="Varghese N."/>
            <person name="Submissions S."/>
        </authorList>
    </citation>
    <scope>NUCLEOTIDE SEQUENCE [LARGE SCALE GENOMIC DNA]</scope>
    <source>
        <strain evidence="7">B4,CECT 8067,JCM 17497</strain>
    </source>
</reference>
<evidence type="ECO:0000256" key="2">
    <source>
        <dbReference type="ARBA" id="ARBA00022630"/>
    </source>
</evidence>
<evidence type="ECO:0000256" key="1">
    <source>
        <dbReference type="ARBA" id="ARBA00008000"/>
    </source>
</evidence>
<dbReference type="PANTHER" id="PTHR46568">
    <property type="entry name" value="ALKYLDIHYDROXYACETONEPHOSPHATE SYNTHASE, PEROXISOMAL"/>
    <property type="match status" value="1"/>
</dbReference>
<dbReference type="GO" id="GO:0071949">
    <property type="term" value="F:FAD binding"/>
    <property type="evidence" value="ECO:0007669"/>
    <property type="project" value="InterPro"/>
</dbReference>
<dbReference type="Proteomes" id="UP000198882">
    <property type="component" value="Unassembled WGS sequence"/>
</dbReference>